<comment type="caution">
    <text evidence="2">The sequence shown here is derived from an EMBL/GenBank/DDBJ whole genome shotgun (WGS) entry which is preliminary data.</text>
</comment>
<dbReference type="SUPFAM" id="SSF81301">
    <property type="entry name" value="Nucleotidyltransferase"/>
    <property type="match status" value="1"/>
</dbReference>
<dbReference type="Gene3D" id="3.30.460.10">
    <property type="entry name" value="Beta Polymerase, domain 2"/>
    <property type="match status" value="1"/>
</dbReference>
<evidence type="ECO:0000259" key="1">
    <source>
        <dbReference type="Pfam" id="PF18765"/>
    </source>
</evidence>
<reference evidence="2" key="1">
    <citation type="journal article" date="2020" name="mSystems">
        <title>Genome- and Community-Level Interaction Insights into Carbon Utilization and Element Cycling Functions of Hydrothermarchaeota in Hydrothermal Sediment.</title>
        <authorList>
            <person name="Zhou Z."/>
            <person name="Liu Y."/>
            <person name="Xu W."/>
            <person name="Pan J."/>
            <person name="Luo Z.H."/>
            <person name="Li M."/>
        </authorList>
    </citation>
    <scope>NUCLEOTIDE SEQUENCE [LARGE SCALE GENOMIC DNA]</scope>
    <source>
        <strain evidence="2">SpSt-503</strain>
    </source>
</reference>
<gene>
    <name evidence="2" type="ORF">ENS59_06575</name>
</gene>
<dbReference type="InterPro" id="IPR043519">
    <property type="entry name" value="NT_sf"/>
</dbReference>
<name>A0A7C3IDW0_9SPIR</name>
<dbReference type="InterPro" id="IPR041633">
    <property type="entry name" value="Polbeta"/>
</dbReference>
<proteinExistence type="predicted"/>
<dbReference type="AlphaFoldDB" id="A0A7C3IDW0"/>
<feature type="domain" description="Polymerase beta nucleotidyltransferase" evidence="1">
    <location>
        <begin position="13"/>
        <end position="89"/>
    </location>
</feature>
<dbReference type="EMBL" id="DSVL01000202">
    <property type="protein sequence ID" value="HFH29163.1"/>
    <property type="molecule type" value="Genomic_DNA"/>
</dbReference>
<sequence length="97" mass="11317">MNQYLSFTSFLSQLKKYRTLHKEILCILLVRSFARGTQREDSDIDMVLLTEQKETMLSKLSWVHQFGHLISSQIEDYGRITSSLYWQITNTASILAV</sequence>
<organism evidence="2">
    <name type="scientific">Gracilinema caldarium</name>
    <dbReference type="NCBI Taxonomy" id="215591"/>
    <lineage>
        <taxon>Bacteria</taxon>
        <taxon>Pseudomonadati</taxon>
        <taxon>Spirochaetota</taxon>
        <taxon>Spirochaetia</taxon>
        <taxon>Spirochaetales</taxon>
        <taxon>Breznakiellaceae</taxon>
        <taxon>Gracilinema</taxon>
    </lineage>
</organism>
<accession>A0A7C3IDW0</accession>
<dbReference type="Pfam" id="PF18765">
    <property type="entry name" value="Polbeta"/>
    <property type="match status" value="1"/>
</dbReference>
<protein>
    <recommendedName>
        <fullName evidence="1">Polymerase beta nucleotidyltransferase domain-containing protein</fullName>
    </recommendedName>
</protein>
<evidence type="ECO:0000313" key="2">
    <source>
        <dbReference type="EMBL" id="HFH29163.1"/>
    </source>
</evidence>